<evidence type="ECO:0000256" key="1">
    <source>
        <dbReference type="ARBA" id="ARBA00004141"/>
    </source>
</evidence>
<dbReference type="GO" id="GO:1902600">
    <property type="term" value="P:proton transmembrane transport"/>
    <property type="evidence" value="ECO:0007669"/>
    <property type="project" value="InterPro"/>
</dbReference>
<feature type="transmembrane region" description="Helical" evidence="7">
    <location>
        <begin position="148"/>
        <end position="171"/>
    </location>
</feature>
<dbReference type="Pfam" id="PF02254">
    <property type="entry name" value="TrkA_N"/>
    <property type="match status" value="1"/>
</dbReference>
<proteinExistence type="inferred from homology"/>
<evidence type="ECO:0000256" key="3">
    <source>
        <dbReference type="ARBA" id="ARBA00022448"/>
    </source>
</evidence>
<dbReference type="PROSITE" id="PS51201">
    <property type="entry name" value="RCK_N"/>
    <property type="match status" value="1"/>
</dbReference>
<dbReference type="InterPro" id="IPR003148">
    <property type="entry name" value="RCK_N"/>
</dbReference>
<dbReference type="STRING" id="1618994.UX57_C0016G0009"/>
<dbReference type="Gene3D" id="1.20.1530.20">
    <property type="match status" value="1"/>
</dbReference>
<dbReference type="InterPro" id="IPR006153">
    <property type="entry name" value="Cation/H_exchanger_TM"/>
</dbReference>
<accession>A0A0G1Q5Z0</accession>
<evidence type="ECO:0000256" key="7">
    <source>
        <dbReference type="SAM" id="Phobius"/>
    </source>
</evidence>
<keyword evidence="6 7" id="KW-0472">Membrane</keyword>
<comment type="subcellular location">
    <subcellularLocation>
        <location evidence="1">Membrane</location>
        <topology evidence="1">Multi-pass membrane protein</topology>
    </subcellularLocation>
</comment>
<evidence type="ECO:0000313" key="9">
    <source>
        <dbReference type="EMBL" id="KKU40476.1"/>
    </source>
</evidence>
<dbReference type="GO" id="GO:0016020">
    <property type="term" value="C:membrane"/>
    <property type="evidence" value="ECO:0007669"/>
    <property type="project" value="UniProtKB-SubCell"/>
</dbReference>
<keyword evidence="4 7" id="KW-0812">Transmembrane</keyword>
<dbReference type="InterPro" id="IPR038770">
    <property type="entry name" value="Na+/solute_symporter_sf"/>
</dbReference>
<feature type="transmembrane region" description="Helical" evidence="7">
    <location>
        <begin position="183"/>
        <end position="203"/>
    </location>
</feature>
<organism evidence="9 10">
    <name type="scientific">Candidatus Uhrbacteria bacterium GW2011_GWE2_46_68</name>
    <dbReference type="NCBI Taxonomy" id="1618994"/>
    <lineage>
        <taxon>Bacteria</taxon>
        <taxon>Candidatus Uhriibacteriota</taxon>
    </lineage>
</organism>
<dbReference type="PANTHER" id="PTHR42751">
    <property type="entry name" value="SODIUM/HYDROGEN EXCHANGER FAMILY/TRKA DOMAIN PROTEIN"/>
    <property type="match status" value="1"/>
</dbReference>
<dbReference type="PANTHER" id="PTHR42751:SF3">
    <property type="entry name" value="SODIUM_GLUTAMATE SYMPORTER"/>
    <property type="match status" value="1"/>
</dbReference>
<feature type="transmembrane region" description="Helical" evidence="7">
    <location>
        <begin position="215"/>
        <end position="234"/>
    </location>
</feature>
<comment type="similarity">
    <text evidence="2">Belongs to the monovalent cation:proton antiporter 2 (CPA2) transporter (TC 2.A.37) family.</text>
</comment>
<evidence type="ECO:0000256" key="5">
    <source>
        <dbReference type="ARBA" id="ARBA00022989"/>
    </source>
</evidence>
<evidence type="ECO:0000259" key="8">
    <source>
        <dbReference type="PROSITE" id="PS51201"/>
    </source>
</evidence>
<dbReference type="GO" id="GO:0015297">
    <property type="term" value="F:antiporter activity"/>
    <property type="evidence" value="ECO:0007669"/>
    <property type="project" value="InterPro"/>
</dbReference>
<feature type="transmembrane region" description="Helical" evidence="7">
    <location>
        <begin position="293"/>
        <end position="311"/>
    </location>
</feature>
<feature type="domain" description="RCK N-terminal" evidence="8">
    <location>
        <begin position="405"/>
        <end position="522"/>
    </location>
</feature>
<name>A0A0G1Q5Z0_9BACT</name>
<reference evidence="9 10" key="1">
    <citation type="journal article" date="2015" name="Nature">
        <title>rRNA introns, odd ribosomes, and small enigmatic genomes across a large radiation of phyla.</title>
        <authorList>
            <person name="Brown C.T."/>
            <person name="Hug L.A."/>
            <person name="Thomas B.C."/>
            <person name="Sharon I."/>
            <person name="Castelle C.J."/>
            <person name="Singh A."/>
            <person name="Wilkins M.J."/>
            <person name="Williams K.H."/>
            <person name="Banfield J.F."/>
        </authorList>
    </citation>
    <scope>NUCLEOTIDE SEQUENCE [LARGE SCALE GENOMIC DNA]</scope>
</reference>
<gene>
    <name evidence="9" type="ORF">UX57_C0016G0009</name>
</gene>
<dbReference type="Gene3D" id="3.40.50.720">
    <property type="entry name" value="NAD(P)-binding Rossmann-like Domain"/>
    <property type="match status" value="1"/>
</dbReference>
<dbReference type="AlphaFoldDB" id="A0A0G1Q5Z0"/>
<feature type="transmembrane region" description="Helical" evidence="7">
    <location>
        <begin position="6"/>
        <end position="24"/>
    </location>
</feature>
<feature type="transmembrane region" description="Helical" evidence="7">
    <location>
        <begin position="88"/>
        <end position="111"/>
    </location>
</feature>
<dbReference type="Proteomes" id="UP000034795">
    <property type="component" value="Unassembled WGS sequence"/>
</dbReference>
<feature type="transmembrane region" description="Helical" evidence="7">
    <location>
        <begin position="117"/>
        <end position="136"/>
    </location>
</feature>
<feature type="transmembrane region" description="Helical" evidence="7">
    <location>
        <begin position="31"/>
        <end position="49"/>
    </location>
</feature>
<sequence>MLLEELFFQIGFIVAVAGLLSLAASFLRQPLIMAYIIAGVIVGPSVLAVTHNTDVFQVMAELGVAFLLFTVGLGLNWRGVKDVGGISLATGVGQVLFTSVAGFAVGLLLGLDTLTSMYLAITFAFSSTIIVVKLLMDKEDLSTLYGRISIGFLLVQDFIAMFLLLVVGAFSSGATLEHIFVNSLLKGIVIIPVLWLVSTKIVPPLLSYVAKSQELLMVFALSWCFLVAGVLSFFGFGVEIGALLAGMSLSGSVYHREINARVRPLRDFFLIIFFVILGARLDLGSLGANWLPIFAFSVFVLISNPLVVLLLMRAFGYHPRTGFLTGTSIAQISEFSFIILAAGIAAGHISDQAMAIATPVALITIAISSYFIKHNEQVYIWIRPLLRWMEPDHMLEEEKLKERKASHVLLFGYHRMGAVLLPSIKKLRKSYTIVDFDPQAIRELTEVGEPVVYGDAGDEGFLQELQVQKSQLIISTIPDASVSLSLLAYVHRHHYTGTVIVSAHRPEEAERCYRAGATFVIVPSVLGGERFTQLLASQKTKRREWETWVESCGKRTGAHQRHRKTLQKREKTV</sequence>
<evidence type="ECO:0000256" key="4">
    <source>
        <dbReference type="ARBA" id="ARBA00022692"/>
    </source>
</evidence>
<feature type="transmembrane region" description="Helical" evidence="7">
    <location>
        <begin position="353"/>
        <end position="372"/>
    </location>
</feature>
<comment type="caution">
    <text evidence="9">The sequence shown here is derived from an EMBL/GenBank/DDBJ whole genome shotgun (WGS) entry which is preliminary data.</text>
</comment>
<evidence type="ECO:0000256" key="2">
    <source>
        <dbReference type="ARBA" id="ARBA00005551"/>
    </source>
</evidence>
<feature type="transmembrane region" description="Helical" evidence="7">
    <location>
        <begin position="323"/>
        <end position="347"/>
    </location>
</feature>
<keyword evidence="3" id="KW-0813">Transport</keyword>
<feature type="transmembrane region" description="Helical" evidence="7">
    <location>
        <begin position="55"/>
        <end position="76"/>
    </location>
</feature>
<dbReference type="EMBL" id="LCMS01000016">
    <property type="protein sequence ID" value="KKU40476.1"/>
    <property type="molecule type" value="Genomic_DNA"/>
</dbReference>
<dbReference type="Pfam" id="PF00999">
    <property type="entry name" value="Na_H_Exchanger"/>
    <property type="match status" value="1"/>
</dbReference>
<dbReference type="InterPro" id="IPR036291">
    <property type="entry name" value="NAD(P)-bd_dom_sf"/>
</dbReference>
<dbReference type="SUPFAM" id="SSF51735">
    <property type="entry name" value="NAD(P)-binding Rossmann-fold domains"/>
    <property type="match status" value="1"/>
</dbReference>
<keyword evidence="5 7" id="KW-1133">Transmembrane helix</keyword>
<dbReference type="GO" id="GO:0006813">
    <property type="term" value="P:potassium ion transport"/>
    <property type="evidence" value="ECO:0007669"/>
    <property type="project" value="InterPro"/>
</dbReference>
<evidence type="ECO:0000256" key="6">
    <source>
        <dbReference type="ARBA" id="ARBA00023136"/>
    </source>
</evidence>
<protein>
    <submittedName>
        <fullName evidence="9">Transporter, CPA2 family</fullName>
    </submittedName>
</protein>
<evidence type="ECO:0000313" key="10">
    <source>
        <dbReference type="Proteomes" id="UP000034795"/>
    </source>
</evidence>